<sequence>MSTLSLQIPPSLKFTDEEFEQIVDFNKELRLELTAEGELIIMSPTGGETGNRNFDLTGQIWFWSRKNNLGKAFDSSTGFKLPNGATRSPDASWIKIERWEALSAEQRKKYLPLCPDFAVELVSESDDVEDTRKKMQEYIENGLRLGWLINPKDKQVEIYRSGKDVEILDSPGSLSGEDVLVGFSLDLEVIFG</sequence>
<evidence type="ECO:0000313" key="2">
    <source>
        <dbReference type="EMBL" id="BAY85318.1"/>
    </source>
</evidence>
<name>A0A1Z4LW42_9CYAN</name>
<proteinExistence type="predicted"/>
<dbReference type="Proteomes" id="UP000218418">
    <property type="component" value="Chromosome"/>
</dbReference>
<dbReference type="InterPro" id="IPR011335">
    <property type="entry name" value="Restrct_endonuc-II-like"/>
</dbReference>
<evidence type="ECO:0000259" key="1">
    <source>
        <dbReference type="Pfam" id="PF05685"/>
    </source>
</evidence>
<dbReference type="AlphaFoldDB" id="A0A1Z4LW42"/>
<accession>A0A1Z4LW42</accession>
<dbReference type="InterPro" id="IPR012296">
    <property type="entry name" value="Nuclease_put_TT1808"/>
</dbReference>
<dbReference type="PANTHER" id="PTHR34107">
    <property type="entry name" value="SLL0198 PROTEIN-RELATED"/>
    <property type="match status" value="1"/>
</dbReference>
<keyword evidence="3" id="KW-1185">Reference proteome</keyword>
<dbReference type="CDD" id="cd06260">
    <property type="entry name" value="DUF820-like"/>
    <property type="match status" value="1"/>
</dbReference>
<gene>
    <name evidence="2" type="ORF">NIES267_48180</name>
</gene>
<evidence type="ECO:0000313" key="3">
    <source>
        <dbReference type="Proteomes" id="UP000218418"/>
    </source>
</evidence>
<dbReference type="SUPFAM" id="SSF52980">
    <property type="entry name" value="Restriction endonuclease-like"/>
    <property type="match status" value="1"/>
</dbReference>
<dbReference type="EMBL" id="AP018227">
    <property type="protein sequence ID" value="BAY85318.1"/>
    <property type="molecule type" value="Genomic_DNA"/>
</dbReference>
<protein>
    <recommendedName>
        <fullName evidence="1">Putative restriction endonuclease domain-containing protein</fullName>
    </recommendedName>
</protein>
<reference evidence="2 3" key="1">
    <citation type="submission" date="2017-06" db="EMBL/GenBank/DDBJ databases">
        <title>Genome sequencing of cyanobaciteial culture collection at National Institute for Environmental Studies (NIES).</title>
        <authorList>
            <person name="Hirose Y."/>
            <person name="Shimura Y."/>
            <person name="Fujisawa T."/>
            <person name="Nakamura Y."/>
            <person name="Kawachi M."/>
        </authorList>
    </citation>
    <scope>NUCLEOTIDE SEQUENCE [LARGE SCALE GENOMIC DNA]</scope>
    <source>
        <strain evidence="2 3">NIES-267</strain>
    </source>
</reference>
<dbReference type="OrthoDB" id="455378at2"/>
<dbReference type="Gene3D" id="3.90.1570.10">
    <property type="entry name" value="tt1808, chain A"/>
    <property type="match status" value="1"/>
</dbReference>
<organism evidence="2 3">
    <name type="scientific">Calothrix parasitica NIES-267</name>
    <dbReference type="NCBI Taxonomy" id="1973488"/>
    <lineage>
        <taxon>Bacteria</taxon>
        <taxon>Bacillati</taxon>
        <taxon>Cyanobacteriota</taxon>
        <taxon>Cyanophyceae</taxon>
        <taxon>Nostocales</taxon>
        <taxon>Calotrichaceae</taxon>
        <taxon>Calothrix</taxon>
    </lineage>
</organism>
<dbReference type="Pfam" id="PF05685">
    <property type="entry name" value="Uma2"/>
    <property type="match status" value="1"/>
</dbReference>
<dbReference type="InterPro" id="IPR008538">
    <property type="entry name" value="Uma2"/>
</dbReference>
<feature type="domain" description="Putative restriction endonuclease" evidence="1">
    <location>
        <begin position="17"/>
        <end position="188"/>
    </location>
</feature>
<dbReference type="PANTHER" id="PTHR34107:SF7">
    <property type="entry name" value="SLR2092 PROTEIN"/>
    <property type="match status" value="1"/>
</dbReference>